<sequence length="159" mass="18609">MKLTFNDYTLETVYLHISDAQRLEVMDLWQTENAITSAAERERRSYEVVVMVRHVSGAVVGVSTVTVRTASNGKRYYYYRMFIHSSHRVPYLMRAVTNASRDFLATFRHPDGEVESFVVVTENPKLMRQGMRQLFERHGYTYKGKTSQGLDCWEYSFLQ</sequence>
<evidence type="ECO:0000313" key="1">
    <source>
        <dbReference type="EMBL" id="ABB28005.1"/>
    </source>
</evidence>
<evidence type="ECO:0008006" key="2">
    <source>
        <dbReference type="Google" id="ProtNLM"/>
    </source>
</evidence>
<dbReference type="HOGENOM" id="CLU_1657701_0_0_10"/>
<dbReference type="Gene3D" id="3.40.630.30">
    <property type="match status" value="1"/>
</dbReference>
<dbReference type="STRING" id="340177.Cag_0734"/>
<accession>Q3ASM0</accession>
<dbReference type="OrthoDB" id="980331at2"/>
<dbReference type="EMBL" id="CP000108">
    <property type="protein sequence ID" value="ABB28005.1"/>
    <property type="molecule type" value="Genomic_DNA"/>
</dbReference>
<proteinExistence type="predicted"/>
<protein>
    <recommendedName>
        <fullName evidence="2">N-acetyltransferase domain-containing protein</fullName>
    </recommendedName>
</protein>
<dbReference type="AlphaFoldDB" id="Q3ASM0"/>
<gene>
    <name evidence="1" type="ordered locus">Cag_0734</name>
</gene>
<dbReference type="KEGG" id="cch:Cag_0734"/>
<name>Q3ASM0_CHLCH</name>
<organism evidence="1">
    <name type="scientific">Chlorobium chlorochromatii (strain CaD3)</name>
    <dbReference type="NCBI Taxonomy" id="340177"/>
    <lineage>
        <taxon>Bacteria</taxon>
        <taxon>Pseudomonadati</taxon>
        <taxon>Chlorobiota</taxon>
        <taxon>Chlorobiia</taxon>
        <taxon>Chlorobiales</taxon>
        <taxon>Chlorobiaceae</taxon>
        <taxon>Chlorobium/Pelodictyon group</taxon>
        <taxon>Chlorobium</taxon>
    </lineage>
</organism>
<reference evidence="1" key="1">
    <citation type="submission" date="2005-08" db="EMBL/GenBank/DDBJ databases">
        <title>Complete sequence of Chlorobium chlorochromatii CaD3.</title>
        <authorList>
            <person name="Copeland A."/>
            <person name="Lucas S."/>
            <person name="Lapidus A."/>
            <person name="Barry K."/>
            <person name="Detter J.C."/>
            <person name="Glavina T."/>
            <person name="Hammon N."/>
            <person name="Israni S."/>
            <person name="Pitluck S."/>
            <person name="Bryant D."/>
            <person name="Schmutz J."/>
            <person name="Larimer F."/>
            <person name="Land M."/>
            <person name="Kyrpides N."/>
            <person name="Ivanova N."/>
            <person name="Richardson P."/>
        </authorList>
    </citation>
    <scope>NUCLEOTIDE SEQUENCE [LARGE SCALE GENOMIC DNA]</scope>
    <source>
        <strain evidence="1">CaD3</strain>
    </source>
</reference>